<organism evidence="2 3">
    <name type="scientific">Pleuronectes platessa</name>
    <name type="common">European plaice</name>
    <dbReference type="NCBI Taxonomy" id="8262"/>
    <lineage>
        <taxon>Eukaryota</taxon>
        <taxon>Metazoa</taxon>
        <taxon>Chordata</taxon>
        <taxon>Craniata</taxon>
        <taxon>Vertebrata</taxon>
        <taxon>Euteleostomi</taxon>
        <taxon>Actinopterygii</taxon>
        <taxon>Neopterygii</taxon>
        <taxon>Teleostei</taxon>
        <taxon>Neoteleostei</taxon>
        <taxon>Acanthomorphata</taxon>
        <taxon>Carangaria</taxon>
        <taxon>Pleuronectiformes</taxon>
        <taxon>Pleuronectoidei</taxon>
        <taxon>Pleuronectidae</taxon>
        <taxon>Pleuronectes</taxon>
    </lineage>
</organism>
<gene>
    <name evidence="2" type="ORF">PLEPLA_LOCUS46039</name>
</gene>
<dbReference type="AlphaFoldDB" id="A0A9N7VWA1"/>
<feature type="region of interest" description="Disordered" evidence="1">
    <location>
        <begin position="114"/>
        <end position="197"/>
    </location>
</feature>
<feature type="compositionally biased region" description="Low complexity" evidence="1">
    <location>
        <begin position="184"/>
        <end position="196"/>
    </location>
</feature>
<accession>A0A9N7VWA1</accession>
<protein>
    <submittedName>
        <fullName evidence="2">Uncharacterized protein</fullName>
    </submittedName>
</protein>
<reference evidence="2" key="1">
    <citation type="submission" date="2020-03" db="EMBL/GenBank/DDBJ databases">
        <authorList>
            <person name="Weist P."/>
        </authorList>
    </citation>
    <scope>NUCLEOTIDE SEQUENCE</scope>
</reference>
<evidence type="ECO:0000313" key="2">
    <source>
        <dbReference type="EMBL" id="CAB1458209.1"/>
    </source>
</evidence>
<evidence type="ECO:0000256" key="1">
    <source>
        <dbReference type="SAM" id="MobiDB-lite"/>
    </source>
</evidence>
<sequence length="390" mass="43198">MFEALPHVLSRNVLLRVLSCRGWIPALPPGSLDVFVDDTTPVLKHLLRYYRNFLGASSQLLIHQDHEATECSPENKSQMRTGKLVMLEGPVTAVQQQPNREIYPQAVGVSLDGLQGQVPFPTQSSSSHRRTMSEPVPLLNSAPDPGAGQDRRRREMKMENRSTCDPTNPDSKQNGHSSEQQEGSPSVSPSEDCSSDGLRIVKHQPSVIVFCDHGCDHRGTVSNGSSDGGESSSPSTEEGEGDNDEDDDFSETLQYKEFLASRRRTNSSRNRKSLRKREDAQLGGSASGRPKPTDQDSAKSTGMGEEEENNGKQSLVPPESLHTPWSPLAPALSLTVRPLGLWDWQRSPETKRFVHFLEARRTSVSVRADDQWVDRKREGKPGFRLLLVTP</sequence>
<dbReference type="EMBL" id="CADEAL010004377">
    <property type="protein sequence ID" value="CAB1458209.1"/>
    <property type="molecule type" value="Genomic_DNA"/>
</dbReference>
<feature type="compositionally biased region" description="Polar residues" evidence="1">
    <location>
        <begin position="163"/>
        <end position="183"/>
    </location>
</feature>
<evidence type="ECO:0000313" key="3">
    <source>
        <dbReference type="Proteomes" id="UP001153269"/>
    </source>
</evidence>
<feature type="compositionally biased region" description="Low complexity" evidence="1">
    <location>
        <begin position="222"/>
        <end position="236"/>
    </location>
</feature>
<proteinExistence type="predicted"/>
<feature type="compositionally biased region" description="Basic and acidic residues" evidence="1">
    <location>
        <begin position="149"/>
        <end position="162"/>
    </location>
</feature>
<dbReference type="Proteomes" id="UP001153269">
    <property type="component" value="Unassembled WGS sequence"/>
</dbReference>
<comment type="caution">
    <text evidence="2">The sequence shown here is derived from an EMBL/GenBank/DDBJ whole genome shotgun (WGS) entry which is preliminary data.</text>
</comment>
<feature type="compositionally biased region" description="Acidic residues" evidence="1">
    <location>
        <begin position="237"/>
        <end position="250"/>
    </location>
</feature>
<name>A0A9N7VWA1_PLEPL</name>
<feature type="compositionally biased region" description="Basic residues" evidence="1">
    <location>
        <begin position="261"/>
        <end position="275"/>
    </location>
</feature>
<keyword evidence="3" id="KW-1185">Reference proteome</keyword>
<feature type="region of interest" description="Disordered" evidence="1">
    <location>
        <begin position="220"/>
        <end position="323"/>
    </location>
</feature>